<dbReference type="Proteomes" id="UP000297853">
    <property type="component" value="Unassembled WGS sequence"/>
</dbReference>
<evidence type="ECO:0000313" key="3">
    <source>
        <dbReference type="Proteomes" id="UP000297853"/>
    </source>
</evidence>
<comment type="caution">
    <text evidence="2">The sequence shown here is derived from an EMBL/GenBank/DDBJ whole genome shotgun (WGS) entry which is preliminary data.</text>
</comment>
<gene>
    <name evidence="2" type="ORF">E3T28_14575</name>
</gene>
<dbReference type="SUPFAM" id="SSF47336">
    <property type="entry name" value="ACP-like"/>
    <property type="match status" value="1"/>
</dbReference>
<evidence type="ECO:0000259" key="1">
    <source>
        <dbReference type="Pfam" id="PF00550"/>
    </source>
</evidence>
<sequence>MDQIEFMQLIEETLEAESGTLSYTDRLDEIDWDSLANISFIAEVDNRLGVTVNSEQLAKSLTIADLFDTIKVAIQAQ</sequence>
<proteinExistence type="predicted"/>
<keyword evidence="3" id="KW-1185">Reference proteome</keyword>
<feature type="domain" description="Carrier" evidence="1">
    <location>
        <begin position="7"/>
        <end position="68"/>
    </location>
</feature>
<dbReference type="RefSeq" id="WP_134432641.1">
    <property type="nucleotide sequence ID" value="NZ_SOGQ01000081.1"/>
</dbReference>
<accession>A0ABY2ITT2</accession>
<reference evidence="2 3" key="1">
    <citation type="submission" date="2019-03" db="EMBL/GenBank/DDBJ databases">
        <title>Genomics of glacier-inhabiting Cryobacterium strains.</title>
        <authorList>
            <person name="Liu Q."/>
            <person name="Xin Y.-H."/>
        </authorList>
    </citation>
    <scope>NUCLEOTIDE SEQUENCE [LARGE SCALE GENOMIC DNA]</scope>
    <source>
        <strain evidence="2 3">TMT1-23-1</strain>
    </source>
</reference>
<dbReference type="Gene3D" id="1.10.1200.10">
    <property type="entry name" value="ACP-like"/>
    <property type="match status" value="1"/>
</dbReference>
<dbReference type="EMBL" id="SOGQ01000081">
    <property type="protein sequence ID" value="TFC94715.1"/>
    <property type="molecule type" value="Genomic_DNA"/>
</dbReference>
<protein>
    <submittedName>
        <fullName evidence="2">Acyl carrier protein</fullName>
    </submittedName>
</protein>
<evidence type="ECO:0000313" key="2">
    <source>
        <dbReference type="EMBL" id="TFC94715.1"/>
    </source>
</evidence>
<organism evidence="2 3">
    <name type="scientific">Cryobacterium sinapicolor</name>
    <dbReference type="NCBI Taxonomy" id="1259236"/>
    <lineage>
        <taxon>Bacteria</taxon>
        <taxon>Bacillati</taxon>
        <taxon>Actinomycetota</taxon>
        <taxon>Actinomycetes</taxon>
        <taxon>Micrococcales</taxon>
        <taxon>Microbacteriaceae</taxon>
        <taxon>Cryobacterium</taxon>
    </lineage>
</organism>
<dbReference type="Pfam" id="PF00550">
    <property type="entry name" value="PP-binding"/>
    <property type="match status" value="1"/>
</dbReference>
<dbReference type="InterPro" id="IPR009081">
    <property type="entry name" value="PP-bd_ACP"/>
</dbReference>
<name>A0ABY2ITT2_9MICO</name>
<dbReference type="InterPro" id="IPR036736">
    <property type="entry name" value="ACP-like_sf"/>
</dbReference>